<evidence type="ECO:0000256" key="3">
    <source>
        <dbReference type="ARBA" id="ARBA00022475"/>
    </source>
</evidence>
<dbReference type="AlphaFoldDB" id="E1R8Z0"/>
<evidence type="ECO:0000259" key="8">
    <source>
        <dbReference type="PROSITE" id="PS50928"/>
    </source>
</evidence>
<dbReference type="PROSITE" id="PS50928">
    <property type="entry name" value="ABC_TM1"/>
    <property type="match status" value="1"/>
</dbReference>
<evidence type="ECO:0000313" key="9">
    <source>
        <dbReference type="EMBL" id="ADK82959.1"/>
    </source>
</evidence>
<dbReference type="InterPro" id="IPR051393">
    <property type="entry name" value="ABC_transporter_permease"/>
</dbReference>
<feature type="transmembrane region" description="Helical" evidence="7">
    <location>
        <begin position="75"/>
        <end position="96"/>
    </location>
</feature>
<dbReference type="GO" id="GO:0055085">
    <property type="term" value="P:transmembrane transport"/>
    <property type="evidence" value="ECO:0007669"/>
    <property type="project" value="InterPro"/>
</dbReference>
<dbReference type="OrthoDB" id="9783714at2"/>
<dbReference type="PANTHER" id="PTHR30193">
    <property type="entry name" value="ABC TRANSPORTER PERMEASE PROTEIN"/>
    <property type="match status" value="1"/>
</dbReference>
<keyword evidence="2 7" id="KW-0813">Transport</keyword>
<protein>
    <submittedName>
        <fullName evidence="9">Binding-protein-dependent transport systems inner membrane component</fullName>
    </submittedName>
</protein>
<dbReference type="GO" id="GO:0005886">
    <property type="term" value="C:plasma membrane"/>
    <property type="evidence" value="ECO:0007669"/>
    <property type="project" value="UniProtKB-SubCell"/>
</dbReference>
<keyword evidence="5 7" id="KW-1133">Transmembrane helix</keyword>
<feature type="transmembrane region" description="Helical" evidence="7">
    <location>
        <begin position="12"/>
        <end position="33"/>
    </location>
</feature>
<dbReference type="InterPro" id="IPR000515">
    <property type="entry name" value="MetI-like"/>
</dbReference>
<dbReference type="SUPFAM" id="SSF161098">
    <property type="entry name" value="MetI-like"/>
    <property type="match status" value="1"/>
</dbReference>
<evidence type="ECO:0000256" key="7">
    <source>
        <dbReference type="RuleBase" id="RU363032"/>
    </source>
</evidence>
<feature type="transmembrane region" description="Helical" evidence="7">
    <location>
        <begin position="265"/>
        <end position="284"/>
    </location>
</feature>
<dbReference type="RefSeq" id="WP_013256418.1">
    <property type="nucleotide sequence ID" value="NC_014364.1"/>
</dbReference>
<proteinExistence type="inferred from homology"/>
<evidence type="ECO:0000256" key="1">
    <source>
        <dbReference type="ARBA" id="ARBA00004651"/>
    </source>
</evidence>
<organism evidence="9 10">
    <name type="scientific">Sediminispirochaeta smaragdinae (strain DSM 11293 / JCM 15392 / SEBR 4228)</name>
    <name type="common">Spirochaeta smaragdinae</name>
    <dbReference type="NCBI Taxonomy" id="573413"/>
    <lineage>
        <taxon>Bacteria</taxon>
        <taxon>Pseudomonadati</taxon>
        <taxon>Spirochaetota</taxon>
        <taxon>Spirochaetia</taxon>
        <taxon>Spirochaetales</taxon>
        <taxon>Spirochaetaceae</taxon>
        <taxon>Sediminispirochaeta</taxon>
    </lineage>
</organism>
<dbReference type="KEGG" id="ssm:Spirs_3874"/>
<dbReference type="Gene3D" id="1.10.3720.10">
    <property type="entry name" value="MetI-like"/>
    <property type="match status" value="1"/>
</dbReference>
<keyword evidence="6 7" id="KW-0472">Membrane</keyword>
<feature type="transmembrane region" description="Helical" evidence="7">
    <location>
        <begin position="157"/>
        <end position="181"/>
    </location>
</feature>
<keyword evidence="4 7" id="KW-0812">Transmembrane</keyword>
<feature type="transmembrane region" description="Helical" evidence="7">
    <location>
        <begin position="105"/>
        <end position="128"/>
    </location>
</feature>
<name>E1R8Z0_SEDSS</name>
<reference evidence="9 10" key="1">
    <citation type="journal article" date="2010" name="Stand. Genomic Sci.">
        <title>Complete genome sequence of Spirochaeta smaragdinae type strain (SEBR 4228).</title>
        <authorList>
            <person name="Mavromatis K."/>
            <person name="Yasawong M."/>
            <person name="Chertkov O."/>
            <person name="Lapidus A."/>
            <person name="Lucas S."/>
            <person name="Nolan M."/>
            <person name="Del Rio T.G."/>
            <person name="Tice H."/>
            <person name="Cheng J.F."/>
            <person name="Pitluck S."/>
            <person name="Liolios K."/>
            <person name="Ivanova N."/>
            <person name="Tapia R."/>
            <person name="Han C."/>
            <person name="Bruce D."/>
            <person name="Goodwin L."/>
            <person name="Pati A."/>
            <person name="Chen A."/>
            <person name="Palaniappan K."/>
            <person name="Land M."/>
            <person name="Hauser L."/>
            <person name="Chang Y.J."/>
            <person name="Jeffries C.D."/>
            <person name="Detter J.C."/>
            <person name="Rohde M."/>
            <person name="Brambilla E."/>
            <person name="Spring S."/>
            <person name="Goker M."/>
            <person name="Sikorski J."/>
            <person name="Woyke T."/>
            <person name="Bristow J."/>
            <person name="Eisen J.A."/>
            <person name="Markowitz V."/>
            <person name="Hugenholtz P."/>
            <person name="Klenk H.P."/>
            <person name="Kyrpides N.C."/>
        </authorList>
    </citation>
    <scope>NUCLEOTIDE SEQUENCE [LARGE SCALE GENOMIC DNA]</scope>
    <source>
        <strain evidence="10">DSM 11293 / JCM 15392 / SEBR 4228</strain>
    </source>
</reference>
<accession>E1R8Z0</accession>
<dbReference type="STRING" id="573413.Spirs_3874"/>
<dbReference type="CDD" id="cd06261">
    <property type="entry name" value="TM_PBP2"/>
    <property type="match status" value="1"/>
</dbReference>
<dbReference type="HOGENOM" id="CLU_016047_0_3_12"/>
<evidence type="ECO:0000256" key="5">
    <source>
        <dbReference type="ARBA" id="ARBA00022989"/>
    </source>
</evidence>
<dbReference type="Pfam" id="PF00528">
    <property type="entry name" value="BPD_transp_1"/>
    <property type="match status" value="1"/>
</dbReference>
<dbReference type="EMBL" id="CP002116">
    <property type="protein sequence ID" value="ADK82959.1"/>
    <property type="molecule type" value="Genomic_DNA"/>
</dbReference>
<feature type="transmembrane region" description="Helical" evidence="7">
    <location>
        <begin position="202"/>
        <end position="224"/>
    </location>
</feature>
<evidence type="ECO:0000256" key="4">
    <source>
        <dbReference type="ARBA" id="ARBA00022692"/>
    </source>
</evidence>
<keyword evidence="3" id="KW-1003">Cell membrane</keyword>
<evidence type="ECO:0000256" key="6">
    <source>
        <dbReference type="ARBA" id="ARBA00023136"/>
    </source>
</evidence>
<keyword evidence="10" id="KW-1185">Reference proteome</keyword>
<dbReference type="InterPro" id="IPR035906">
    <property type="entry name" value="MetI-like_sf"/>
</dbReference>
<dbReference type="eggNOG" id="COG1175">
    <property type="taxonomic scope" value="Bacteria"/>
</dbReference>
<evidence type="ECO:0000313" key="10">
    <source>
        <dbReference type="Proteomes" id="UP000002318"/>
    </source>
</evidence>
<evidence type="ECO:0000256" key="2">
    <source>
        <dbReference type="ARBA" id="ARBA00022448"/>
    </source>
</evidence>
<feature type="domain" description="ABC transmembrane type-1" evidence="8">
    <location>
        <begin position="71"/>
        <end position="283"/>
    </location>
</feature>
<sequence length="292" mass="32735">MRTGNYIRKNLFFFILISPAAAIMAWLTIYPVIHVVDLSFFKYNYITDIKTFVGLGNFKEILSEQLFQQAFLNTLLFSLLATAAEVAGGIILALIFDGRFAGKRVFMIISIFPMMISTMVICAIWKTLYHYDIGLFNATLRSIGAKPVGWLIDQGKALFSIVIVDIWQWTPFTFIMTQAAMSSIPGEIYEAAQIDGAKYHQIVGRITLPILSSQIMLLIMLRTIDTFKLFGKVYALTQGGPGNSTETLSYFIYREGFSYFNLGRASTASIITLIVAAGISLIYIRKILQEDA</sequence>
<dbReference type="PANTHER" id="PTHR30193:SF37">
    <property type="entry name" value="INNER MEMBRANE ABC TRANSPORTER PERMEASE PROTEIN YCJO"/>
    <property type="match status" value="1"/>
</dbReference>
<comment type="subcellular location">
    <subcellularLocation>
        <location evidence="1 7">Cell membrane</location>
        <topology evidence="1 7">Multi-pass membrane protein</topology>
    </subcellularLocation>
</comment>
<comment type="similarity">
    <text evidence="7">Belongs to the binding-protein-dependent transport system permease family.</text>
</comment>
<dbReference type="Proteomes" id="UP000002318">
    <property type="component" value="Chromosome"/>
</dbReference>
<gene>
    <name evidence="9" type="ordered locus">Spirs_3874</name>
</gene>